<feature type="region of interest" description="Disordered" evidence="1">
    <location>
        <begin position="43"/>
        <end position="82"/>
    </location>
</feature>
<accession>A0ABM7FBH9</accession>
<reference evidence="2 3" key="2">
    <citation type="journal article" date="2023" name="ChemBioChem">
        <title>Acyltransferase Domain Exchange between Two Independent Type I Polyketide Synthases in the Same Producer Strain of Macrolide Antibiotics.</title>
        <authorList>
            <person name="Kudo F."/>
            <person name="Kishikawa K."/>
            <person name="Tsuboi K."/>
            <person name="Kido T."/>
            <person name="Usui T."/>
            <person name="Hashimoto J."/>
            <person name="Shin-Ya K."/>
            <person name="Miyanaga A."/>
            <person name="Eguchi T."/>
        </authorList>
    </citation>
    <scope>NUCLEOTIDE SEQUENCE [LARGE SCALE GENOMIC DNA]</scope>
    <source>
        <strain evidence="2 3">A-8890</strain>
    </source>
</reference>
<dbReference type="EMBL" id="AP018448">
    <property type="protein sequence ID" value="BBC33659.1"/>
    <property type="molecule type" value="Genomic_DNA"/>
</dbReference>
<sequence length="82" mass="8495">MSATGRAPSEAGTVTVSGTANFLLVYTTDEGDADAVARMTEGDDGVFAADPPPHAETPPSRDTPTAATAHRRAHMRLSTARL</sequence>
<evidence type="ECO:0000256" key="1">
    <source>
        <dbReference type="SAM" id="MobiDB-lite"/>
    </source>
</evidence>
<gene>
    <name evidence="2" type="ORF">SGFS_049530</name>
</gene>
<name>A0ABM7FBH9_9ACTN</name>
<protein>
    <submittedName>
        <fullName evidence="2">Uncharacterized protein</fullName>
    </submittedName>
</protein>
<evidence type="ECO:0000313" key="2">
    <source>
        <dbReference type="EMBL" id="BBC33659.1"/>
    </source>
</evidence>
<proteinExistence type="predicted"/>
<organism evidence="2 3">
    <name type="scientific">Streptomyces graminofaciens</name>
    <dbReference type="NCBI Taxonomy" id="68212"/>
    <lineage>
        <taxon>Bacteria</taxon>
        <taxon>Bacillati</taxon>
        <taxon>Actinomycetota</taxon>
        <taxon>Actinomycetes</taxon>
        <taxon>Kitasatosporales</taxon>
        <taxon>Streptomycetaceae</taxon>
        <taxon>Streptomyces</taxon>
    </lineage>
</organism>
<reference evidence="2 3" key="1">
    <citation type="journal article" date="2010" name="ChemBioChem">
        <title>Cloning and characterization of the biosynthetic gene cluster of 16-membered macrolide antibiotic FD-891: involvement of a dual functional cytochrome P450 monooxygenase catalyzing epoxidation and hydroxylation.</title>
        <authorList>
            <person name="Kudo F."/>
            <person name="Motegi A."/>
            <person name="Mizoue K."/>
            <person name="Eguchi T."/>
        </authorList>
    </citation>
    <scope>NUCLEOTIDE SEQUENCE [LARGE SCALE GENOMIC DNA]</scope>
    <source>
        <strain evidence="2 3">A-8890</strain>
    </source>
</reference>
<keyword evidence="3" id="KW-1185">Reference proteome</keyword>
<evidence type="ECO:0000313" key="3">
    <source>
        <dbReference type="Proteomes" id="UP001321542"/>
    </source>
</evidence>
<dbReference type="Proteomes" id="UP001321542">
    <property type="component" value="Chromosome"/>
</dbReference>